<sequence length="139" mass="15490">MEKPPPRKLVTVRMPDDLGDLSGLSPAERAELVQQNERRKIYEEVMKSESDAWRRCFLSGGICVVSWMLAVGCSLLMELVDRFPVDARDAAWIGLSLVAGLSALVGLLSFYPAVLHLAQLILAMRRRRRLGRSLPATGR</sequence>
<evidence type="ECO:0000313" key="2">
    <source>
        <dbReference type="EMBL" id="BCX47700.1"/>
    </source>
</evidence>
<gene>
    <name evidence="2" type="ORF">HAHE_16080</name>
</gene>
<evidence type="ECO:0008006" key="4">
    <source>
        <dbReference type="Google" id="ProtNLM"/>
    </source>
</evidence>
<evidence type="ECO:0000256" key="1">
    <source>
        <dbReference type="SAM" id="Phobius"/>
    </source>
</evidence>
<keyword evidence="3" id="KW-1185">Reference proteome</keyword>
<keyword evidence="1" id="KW-0812">Transmembrane</keyword>
<protein>
    <recommendedName>
        <fullName evidence="4">Holin-X, holin superfamily III</fullName>
    </recommendedName>
</protein>
<evidence type="ECO:0000313" key="3">
    <source>
        <dbReference type="Proteomes" id="UP001374893"/>
    </source>
</evidence>
<feature type="transmembrane region" description="Helical" evidence="1">
    <location>
        <begin position="56"/>
        <end position="77"/>
    </location>
</feature>
<keyword evidence="1" id="KW-0472">Membrane</keyword>
<keyword evidence="1" id="KW-1133">Transmembrane helix</keyword>
<dbReference type="Proteomes" id="UP001374893">
    <property type="component" value="Chromosome"/>
</dbReference>
<name>A0ABM7RCC7_9BACT</name>
<feature type="transmembrane region" description="Helical" evidence="1">
    <location>
        <begin position="97"/>
        <end position="122"/>
    </location>
</feature>
<dbReference type="RefSeq" id="WP_338690036.1">
    <property type="nucleotide sequence ID" value="NZ_AP024702.1"/>
</dbReference>
<reference evidence="2 3" key="1">
    <citation type="submission" date="2021-06" db="EMBL/GenBank/DDBJ databases">
        <title>Complete genome of Haloferula helveola possessing various polysaccharide degrading enzymes.</title>
        <authorList>
            <person name="Takami H."/>
            <person name="Huang C."/>
            <person name="Hamasaki K."/>
        </authorList>
    </citation>
    <scope>NUCLEOTIDE SEQUENCE [LARGE SCALE GENOMIC DNA]</scope>
    <source>
        <strain evidence="2 3">CN-1</strain>
    </source>
</reference>
<accession>A0ABM7RCC7</accession>
<proteinExistence type="predicted"/>
<dbReference type="EMBL" id="AP024702">
    <property type="protein sequence ID" value="BCX47700.1"/>
    <property type="molecule type" value="Genomic_DNA"/>
</dbReference>
<organism evidence="2 3">
    <name type="scientific">Haloferula helveola</name>
    <dbReference type="NCBI Taxonomy" id="490095"/>
    <lineage>
        <taxon>Bacteria</taxon>
        <taxon>Pseudomonadati</taxon>
        <taxon>Verrucomicrobiota</taxon>
        <taxon>Verrucomicrobiia</taxon>
        <taxon>Verrucomicrobiales</taxon>
        <taxon>Verrucomicrobiaceae</taxon>
        <taxon>Haloferula</taxon>
    </lineage>
</organism>